<dbReference type="Gene3D" id="3.30.70.100">
    <property type="match status" value="1"/>
</dbReference>
<reference evidence="1 2" key="1">
    <citation type="journal article" date="2019" name="Int. J. Syst. Evol. Microbiol.">
        <title>The Global Catalogue of Microorganisms (GCM) 10K type strain sequencing project: providing services to taxonomists for standard genome sequencing and annotation.</title>
        <authorList>
            <consortium name="The Broad Institute Genomics Platform"/>
            <consortium name="The Broad Institute Genome Sequencing Center for Infectious Disease"/>
            <person name="Wu L."/>
            <person name="Ma J."/>
        </authorList>
    </citation>
    <scope>NUCLEOTIDE SEQUENCE [LARGE SCALE GENOMIC DNA]</scope>
    <source>
        <strain evidence="1 2">JCM 14942</strain>
    </source>
</reference>
<protein>
    <submittedName>
        <fullName evidence="1">DUF1330 domain-containing protein</fullName>
    </submittedName>
</protein>
<keyword evidence="2" id="KW-1185">Reference proteome</keyword>
<dbReference type="Proteomes" id="UP001500842">
    <property type="component" value="Unassembled WGS sequence"/>
</dbReference>
<evidence type="ECO:0000313" key="2">
    <source>
        <dbReference type="Proteomes" id="UP001500842"/>
    </source>
</evidence>
<dbReference type="SUPFAM" id="SSF54909">
    <property type="entry name" value="Dimeric alpha+beta barrel"/>
    <property type="match status" value="1"/>
</dbReference>
<dbReference type="InterPro" id="IPR011008">
    <property type="entry name" value="Dimeric_a/b-barrel"/>
</dbReference>
<proteinExistence type="predicted"/>
<dbReference type="RefSeq" id="WP_344114251.1">
    <property type="nucleotide sequence ID" value="NZ_BAAAOR010000052.1"/>
</dbReference>
<comment type="caution">
    <text evidence="1">The sequence shown here is derived from an EMBL/GenBank/DDBJ whole genome shotgun (WGS) entry which is preliminary data.</text>
</comment>
<sequence>MAIDPQEAEINKLLDLPEDEPIILLNLLRFAEGDAGEPQFKKYVAHCLEHGPRFGVEFLYLGKGGHVMVAEDGQAWDAVWLVRYPNSKQFFALLHDADFKSGFHLRGGSLVEAVLQVTTPWDVAA</sequence>
<organism evidence="1 2">
    <name type="scientific">Nocardioides humi</name>
    <dbReference type="NCBI Taxonomy" id="449461"/>
    <lineage>
        <taxon>Bacteria</taxon>
        <taxon>Bacillati</taxon>
        <taxon>Actinomycetota</taxon>
        <taxon>Actinomycetes</taxon>
        <taxon>Propionibacteriales</taxon>
        <taxon>Nocardioidaceae</taxon>
        <taxon>Nocardioides</taxon>
    </lineage>
</organism>
<evidence type="ECO:0000313" key="1">
    <source>
        <dbReference type="EMBL" id="GAA1549007.1"/>
    </source>
</evidence>
<gene>
    <name evidence="1" type="ORF">GCM10009788_58600</name>
</gene>
<dbReference type="EMBL" id="BAAAOR010000052">
    <property type="protein sequence ID" value="GAA1549007.1"/>
    <property type="molecule type" value="Genomic_DNA"/>
</dbReference>
<accession>A0ABN2C052</accession>
<name>A0ABN2C052_9ACTN</name>